<evidence type="ECO:0000259" key="1">
    <source>
        <dbReference type="PROSITE" id="PS50021"/>
    </source>
</evidence>
<dbReference type="EMBL" id="DS469527">
    <property type="protein sequence ID" value="EDO46499.1"/>
    <property type="molecule type" value="Genomic_DNA"/>
</dbReference>
<dbReference type="Proteomes" id="UP000001593">
    <property type="component" value="Unassembled WGS sequence"/>
</dbReference>
<dbReference type="Gene3D" id="1.10.418.10">
    <property type="entry name" value="Calponin-like domain"/>
    <property type="match status" value="1"/>
</dbReference>
<dbReference type="OMA" id="WISRELP"/>
<organism evidence="2 3">
    <name type="scientific">Nematostella vectensis</name>
    <name type="common">Starlet sea anemone</name>
    <dbReference type="NCBI Taxonomy" id="45351"/>
    <lineage>
        <taxon>Eukaryota</taxon>
        <taxon>Metazoa</taxon>
        <taxon>Cnidaria</taxon>
        <taxon>Anthozoa</taxon>
        <taxon>Hexacorallia</taxon>
        <taxon>Actiniaria</taxon>
        <taxon>Edwardsiidae</taxon>
        <taxon>Nematostella</taxon>
    </lineage>
</organism>
<dbReference type="SUPFAM" id="SSF47576">
    <property type="entry name" value="Calponin-homology domain, CH-domain"/>
    <property type="match status" value="1"/>
</dbReference>
<evidence type="ECO:0000313" key="3">
    <source>
        <dbReference type="Proteomes" id="UP000001593"/>
    </source>
</evidence>
<dbReference type="AlphaFoldDB" id="A7RQ51"/>
<sequence length="191" mass="21174">MALGEGKCTSEGITKVYAEWIKSYIPACDVTPATTQDCLRDGQILCKLIELTTGSPLVCNDQELNSTEASNLKVQTVLDFLEINGIDTKNISADDIAEGSLKETLDLLWIIILHFDVHTKNRAAYQRSVSMGKRFLLEWISRELPDTSIDTKGFFMDTLQSGSFLAKLIAKYCPLEEDVTSKEEGGDILCI</sequence>
<dbReference type="STRING" id="45351.A7RQ51"/>
<protein>
    <recommendedName>
        <fullName evidence="1">Calponin-homology (CH) domain-containing protein</fullName>
    </recommendedName>
</protein>
<name>A7RQ51_NEMVE</name>
<dbReference type="HOGENOM" id="CLU_005217_5_2_1"/>
<dbReference type="PhylomeDB" id="A7RQ51"/>
<gene>
    <name evidence="2" type="ORF">NEMVEDRAFT_v1g200447</name>
</gene>
<dbReference type="InterPro" id="IPR001715">
    <property type="entry name" value="CH_dom"/>
</dbReference>
<accession>A7RQ51</accession>
<dbReference type="eggNOG" id="KOG0516">
    <property type="taxonomic scope" value="Eukaryota"/>
</dbReference>
<keyword evidence="3" id="KW-1185">Reference proteome</keyword>
<dbReference type="InParanoid" id="A7RQ51"/>
<proteinExistence type="predicted"/>
<evidence type="ECO:0000313" key="2">
    <source>
        <dbReference type="EMBL" id="EDO46499.1"/>
    </source>
</evidence>
<dbReference type="InterPro" id="IPR036872">
    <property type="entry name" value="CH_dom_sf"/>
</dbReference>
<dbReference type="Pfam" id="PF00307">
    <property type="entry name" value="CH"/>
    <property type="match status" value="1"/>
</dbReference>
<dbReference type="PROSITE" id="PS50021">
    <property type="entry name" value="CH"/>
    <property type="match status" value="1"/>
</dbReference>
<reference evidence="2 3" key="1">
    <citation type="journal article" date="2007" name="Science">
        <title>Sea anemone genome reveals ancestral eumetazoan gene repertoire and genomic organization.</title>
        <authorList>
            <person name="Putnam N.H."/>
            <person name="Srivastava M."/>
            <person name="Hellsten U."/>
            <person name="Dirks B."/>
            <person name="Chapman J."/>
            <person name="Salamov A."/>
            <person name="Terry A."/>
            <person name="Shapiro H."/>
            <person name="Lindquist E."/>
            <person name="Kapitonov V.V."/>
            <person name="Jurka J."/>
            <person name="Genikhovich G."/>
            <person name="Grigoriev I.V."/>
            <person name="Lucas S.M."/>
            <person name="Steele R.E."/>
            <person name="Finnerty J.R."/>
            <person name="Technau U."/>
            <person name="Martindale M.Q."/>
            <person name="Rokhsar D.S."/>
        </authorList>
    </citation>
    <scope>NUCLEOTIDE SEQUENCE [LARGE SCALE GENOMIC DNA]</scope>
    <source>
        <strain evidence="3">CH2 X CH6</strain>
    </source>
</reference>
<feature type="domain" description="Calponin-homology (CH)" evidence="1">
    <location>
        <begin position="11"/>
        <end position="116"/>
    </location>
</feature>